<evidence type="ECO:0000313" key="3">
    <source>
        <dbReference type="Proteomes" id="UP001058974"/>
    </source>
</evidence>
<dbReference type="SUPFAM" id="SSF52058">
    <property type="entry name" value="L domain-like"/>
    <property type="match status" value="1"/>
</dbReference>
<comment type="caution">
    <text evidence="2">The sequence shown here is derived from an EMBL/GenBank/DDBJ whole genome shotgun (WGS) entry which is preliminary data.</text>
</comment>
<dbReference type="EMBL" id="JAMSHJ010000005">
    <property type="protein sequence ID" value="KAI5405085.1"/>
    <property type="molecule type" value="Genomic_DNA"/>
</dbReference>
<dbReference type="Gene3D" id="3.80.10.10">
    <property type="entry name" value="Ribonuclease Inhibitor"/>
    <property type="match status" value="1"/>
</dbReference>
<organism evidence="2 3">
    <name type="scientific">Pisum sativum</name>
    <name type="common">Garden pea</name>
    <name type="synonym">Lathyrus oleraceus</name>
    <dbReference type="NCBI Taxonomy" id="3888"/>
    <lineage>
        <taxon>Eukaryota</taxon>
        <taxon>Viridiplantae</taxon>
        <taxon>Streptophyta</taxon>
        <taxon>Embryophyta</taxon>
        <taxon>Tracheophyta</taxon>
        <taxon>Spermatophyta</taxon>
        <taxon>Magnoliopsida</taxon>
        <taxon>eudicotyledons</taxon>
        <taxon>Gunneridae</taxon>
        <taxon>Pentapetalae</taxon>
        <taxon>rosids</taxon>
        <taxon>fabids</taxon>
        <taxon>Fabales</taxon>
        <taxon>Fabaceae</taxon>
        <taxon>Papilionoideae</taxon>
        <taxon>50 kb inversion clade</taxon>
        <taxon>NPAAA clade</taxon>
        <taxon>Hologalegina</taxon>
        <taxon>IRL clade</taxon>
        <taxon>Fabeae</taxon>
        <taxon>Lathyrus</taxon>
    </lineage>
</organism>
<keyword evidence="3" id="KW-1185">Reference proteome</keyword>
<dbReference type="InterPro" id="IPR006566">
    <property type="entry name" value="FBD"/>
</dbReference>
<dbReference type="Gramene" id="Psat05G0202200-T1">
    <property type="protein sequence ID" value="KAI5405085.1"/>
    <property type="gene ID" value="KIW84_052022"/>
</dbReference>
<dbReference type="PANTHER" id="PTHR31900:SF34">
    <property type="entry name" value="EMB|CAB62440.1-RELATED"/>
    <property type="match status" value="1"/>
</dbReference>
<dbReference type="Pfam" id="PF00646">
    <property type="entry name" value="F-box"/>
    <property type="match status" value="1"/>
</dbReference>
<accession>A0A9D4WQN0</accession>
<sequence length="419" mass="48793">MAQACTGERRLRLRVRTDRKEDRISALPNSLLEHIISFIPTKVAIATSILSKRWKPIWRSQMNLDLDDKSFPDTFAFHQFFNSFITMRDNTLPILSFHLTSRHGIYSNHHLYDFVYPAVTRGVETLIIDLCHRNTLPSIVLTTKTLSVLKLKRIKLNNDFQSVDLPSLKVLHLEYVTFKGLSYLHKLLSGCPILQELNCSDLIMHMHTMMPPLGFAISNLVRATLYGKTYIGLEWLHNVEHLNMYAYRMPPTIHGVFHNLTHLELMFIFDDLGLYGTFQWSWLIKLLQNTPNLQTLIIYDLYKVLPLPLSFLFLTSTSICFKKLIFYIIQQSFLIQEEWEEPEIVPECLLSRLTKCSLTNNRLIHSQLPFAKYIMQNSRLLNTIRIRTAESLDTNTKLQMLIELSSCPRISPTSKLFFV</sequence>
<dbReference type="InterPro" id="IPR050232">
    <property type="entry name" value="FBL13/AtMIF1-like"/>
</dbReference>
<dbReference type="InterPro" id="IPR032675">
    <property type="entry name" value="LRR_dom_sf"/>
</dbReference>
<evidence type="ECO:0000259" key="1">
    <source>
        <dbReference type="SMART" id="SM00579"/>
    </source>
</evidence>
<name>A0A9D4WQN0_PEA</name>
<dbReference type="Pfam" id="PF07723">
    <property type="entry name" value="LRR_2"/>
    <property type="match status" value="1"/>
</dbReference>
<dbReference type="AlphaFoldDB" id="A0A9D4WQN0"/>
<dbReference type="SUPFAM" id="SSF81383">
    <property type="entry name" value="F-box domain"/>
    <property type="match status" value="1"/>
</dbReference>
<dbReference type="Proteomes" id="UP001058974">
    <property type="component" value="Chromosome 5"/>
</dbReference>
<dbReference type="InterPro" id="IPR013101">
    <property type="entry name" value="LRR_PRU1-like"/>
</dbReference>
<protein>
    <recommendedName>
        <fullName evidence="1">FBD domain-containing protein</fullName>
    </recommendedName>
</protein>
<feature type="domain" description="FBD" evidence="1">
    <location>
        <begin position="347"/>
        <end position="419"/>
    </location>
</feature>
<evidence type="ECO:0000313" key="2">
    <source>
        <dbReference type="EMBL" id="KAI5405085.1"/>
    </source>
</evidence>
<dbReference type="CDD" id="cd22160">
    <property type="entry name" value="F-box_AtFBL13-like"/>
    <property type="match status" value="1"/>
</dbReference>
<gene>
    <name evidence="2" type="ORF">KIW84_052022</name>
</gene>
<dbReference type="SMART" id="SM00579">
    <property type="entry name" value="FBD"/>
    <property type="match status" value="1"/>
</dbReference>
<reference evidence="2 3" key="1">
    <citation type="journal article" date="2022" name="Nat. Genet.">
        <title>Improved pea reference genome and pan-genome highlight genomic features and evolutionary characteristics.</title>
        <authorList>
            <person name="Yang T."/>
            <person name="Liu R."/>
            <person name="Luo Y."/>
            <person name="Hu S."/>
            <person name="Wang D."/>
            <person name="Wang C."/>
            <person name="Pandey M.K."/>
            <person name="Ge S."/>
            <person name="Xu Q."/>
            <person name="Li N."/>
            <person name="Li G."/>
            <person name="Huang Y."/>
            <person name="Saxena R.K."/>
            <person name="Ji Y."/>
            <person name="Li M."/>
            <person name="Yan X."/>
            <person name="He Y."/>
            <person name="Liu Y."/>
            <person name="Wang X."/>
            <person name="Xiang C."/>
            <person name="Varshney R.K."/>
            <person name="Ding H."/>
            <person name="Gao S."/>
            <person name="Zong X."/>
        </authorList>
    </citation>
    <scope>NUCLEOTIDE SEQUENCE [LARGE SCALE GENOMIC DNA]</scope>
    <source>
        <strain evidence="2 3">cv. Zhongwan 6</strain>
    </source>
</reference>
<dbReference type="InterPro" id="IPR053781">
    <property type="entry name" value="F-box_AtFBL13-like"/>
</dbReference>
<proteinExistence type="predicted"/>
<dbReference type="InterPro" id="IPR036047">
    <property type="entry name" value="F-box-like_dom_sf"/>
</dbReference>
<dbReference type="InterPro" id="IPR001810">
    <property type="entry name" value="F-box_dom"/>
</dbReference>
<dbReference type="PANTHER" id="PTHR31900">
    <property type="entry name" value="F-BOX/RNI SUPERFAMILY PROTEIN-RELATED"/>
    <property type="match status" value="1"/>
</dbReference>
<dbReference type="Pfam" id="PF08387">
    <property type="entry name" value="FBD"/>
    <property type="match status" value="1"/>
</dbReference>